<dbReference type="PANTHER" id="PTHR13349">
    <property type="entry name" value="TRANSLATION MACHINERY-ASSOCIATED PROTEIN 16"/>
    <property type="match status" value="1"/>
</dbReference>
<comment type="caution">
    <text evidence="3">The sequence shown here is derived from an EMBL/GenBank/DDBJ whole genome shotgun (WGS) entry which is preliminary data.</text>
</comment>
<comment type="similarity">
    <text evidence="1">Belongs to the TMA16 family.</text>
</comment>
<keyword evidence="4" id="KW-1185">Reference proteome</keyword>
<dbReference type="PANTHER" id="PTHR13349:SF2">
    <property type="entry name" value="TRANSLATION MACHINERY-ASSOCIATED PROTEIN 16"/>
    <property type="match status" value="1"/>
</dbReference>
<dbReference type="InterPro" id="IPR038356">
    <property type="entry name" value="Tma16_sf"/>
</dbReference>
<accession>A0A0W4ZRP8</accession>
<evidence type="ECO:0000313" key="4">
    <source>
        <dbReference type="Proteomes" id="UP000053447"/>
    </source>
</evidence>
<name>A0A0W4ZRP8_PNEJ7</name>
<gene>
    <name evidence="3" type="ORF">T551_01578</name>
</gene>
<dbReference type="Proteomes" id="UP000053447">
    <property type="component" value="Unassembled WGS sequence"/>
</dbReference>
<feature type="compositionally biased region" description="Basic and acidic residues" evidence="2">
    <location>
        <begin position="32"/>
        <end position="48"/>
    </location>
</feature>
<dbReference type="GeneID" id="28940096"/>
<dbReference type="Pfam" id="PF11176">
    <property type="entry name" value="Tma16"/>
    <property type="match status" value="1"/>
</dbReference>
<evidence type="ECO:0000313" key="3">
    <source>
        <dbReference type="EMBL" id="KTW31026.1"/>
    </source>
</evidence>
<protein>
    <recommendedName>
        <fullName evidence="5">Translation machinery-associated protein 16</fullName>
    </recommendedName>
</protein>
<dbReference type="OrthoDB" id="270284at2759"/>
<sequence>MPKILNLKKIQKRKNKGALHPRSRKAKQIQRSVDRDIRLKKAQKNREKERERQISRCIYFKSYVELENITKLNMDELGSLIEKYINRNETKIHEKPSSNVHQHLSSKQIALKHLLDNEQNEYKSGFRVPDLTDPENVIALKKWSGNYNDLHILKFIHFQKKV</sequence>
<evidence type="ECO:0000256" key="2">
    <source>
        <dbReference type="SAM" id="MobiDB-lite"/>
    </source>
</evidence>
<organism evidence="3 4">
    <name type="scientific">Pneumocystis jirovecii (strain RU7)</name>
    <name type="common">Human pneumocystis pneumonia agent</name>
    <dbReference type="NCBI Taxonomy" id="1408657"/>
    <lineage>
        <taxon>Eukaryota</taxon>
        <taxon>Fungi</taxon>
        <taxon>Dikarya</taxon>
        <taxon>Ascomycota</taxon>
        <taxon>Taphrinomycotina</taxon>
        <taxon>Pneumocystomycetes</taxon>
        <taxon>Pneumocystaceae</taxon>
        <taxon>Pneumocystis</taxon>
    </lineage>
</organism>
<dbReference type="AlphaFoldDB" id="A0A0W4ZRP8"/>
<dbReference type="STRING" id="1408657.A0A0W4ZRP8"/>
<dbReference type="VEuPathDB" id="FungiDB:T551_01578"/>
<dbReference type="RefSeq" id="XP_018230016.1">
    <property type="nucleotide sequence ID" value="XM_018373841.1"/>
</dbReference>
<reference evidence="4" key="1">
    <citation type="journal article" date="2016" name="Nat. Commun.">
        <title>Genome analysis of three Pneumocystis species reveals adaptation mechanisms to life exclusively in mammalian hosts.</title>
        <authorList>
            <person name="Ma L."/>
            <person name="Chen Z."/>
            <person name="Huang D.W."/>
            <person name="Kutty G."/>
            <person name="Ishihara M."/>
            <person name="Wang H."/>
            <person name="Abouelleil A."/>
            <person name="Bishop L."/>
            <person name="Davey E."/>
            <person name="Deng R."/>
            <person name="Deng X."/>
            <person name="Fan L."/>
            <person name="Fantoni G."/>
            <person name="Fitzgerald M."/>
            <person name="Gogineni E."/>
            <person name="Goldberg J.M."/>
            <person name="Handley G."/>
            <person name="Hu X."/>
            <person name="Huber C."/>
            <person name="Jiao X."/>
            <person name="Jones K."/>
            <person name="Levin J.Z."/>
            <person name="Liu Y."/>
            <person name="Macdonald P."/>
            <person name="Melnikov A."/>
            <person name="Raley C."/>
            <person name="Sassi M."/>
            <person name="Sherman B.T."/>
            <person name="Song X."/>
            <person name="Sykes S."/>
            <person name="Tran B."/>
            <person name="Walsh L."/>
            <person name="Xia Y."/>
            <person name="Yang J."/>
            <person name="Young S."/>
            <person name="Zeng Q."/>
            <person name="Zheng X."/>
            <person name="Stephens R."/>
            <person name="Nusbaum C."/>
            <person name="Birren B.W."/>
            <person name="Azadi P."/>
            <person name="Lempicki R.A."/>
            <person name="Cuomo C.A."/>
            <person name="Kovacs J.A."/>
        </authorList>
    </citation>
    <scope>NUCLEOTIDE SEQUENCE [LARGE SCALE GENOMIC DNA]</scope>
    <source>
        <strain evidence="4">RU7</strain>
    </source>
</reference>
<dbReference type="GO" id="GO:0005634">
    <property type="term" value="C:nucleus"/>
    <property type="evidence" value="ECO:0007669"/>
    <property type="project" value="TreeGrafter"/>
</dbReference>
<dbReference type="Gene3D" id="1.20.1440.170">
    <property type="entry name" value="Translation machinery-associated protein 16-like"/>
    <property type="match status" value="1"/>
</dbReference>
<dbReference type="InterPro" id="IPR021346">
    <property type="entry name" value="Tma16"/>
</dbReference>
<feature type="region of interest" description="Disordered" evidence="2">
    <location>
        <begin position="1"/>
        <end position="48"/>
    </location>
</feature>
<evidence type="ECO:0008006" key="5">
    <source>
        <dbReference type="Google" id="ProtNLM"/>
    </source>
</evidence>
<feature type="compositionally biased region" description="Basic residues" evidence="2">
    <location>
        <begin position="9"/>
        <end position="28"/>
    </location>
</feature>
<evidence type="ECO:0000256" key="1">
    <source>
        <dbReference type="ARBA" id="ARBA00034127"/>
    </source>
</evidence>
<proteinExistence type="inferred from homology"/>
<dbReference type="EMBL" id="LFWA01000006">
    <property type="protein sequence ID" value="KTW31026.1"/>
    <property type="molecule type" value="Genomic_DNA"/>
</dbReference>